<reference evidence="1" key="1">
    <citation type="journal article" date="2021" name="Proc. Natl. Acad. Sci. U.S.A.">
        <title>A Catalog of Tens of Thousands of Viruses from Human Metagenomes Reveals Hidden Associations with Chronic Diseases.</title>
        <authorList>
            <person name="Tisza M.J."/>
            <person name="Buck C.B."/>
        </authorList>
    </citation>
    <scope>NUCLEOTIDE SEQUENCE</scope>
    <source>
        <strain evidence="1">CtFy320</strain>
    </source>
</reference>
<proteinExistence type="predicted"/>
<sequence length="124" mass="13846">METTKLKTIDYEFEGRVYRLSCNMNVLADVQDEYDGNLLRALNTVHGLKSTLAFLAAMLTDAADTQGITDENGLPLRFTSKQLGRKITMHQTLEAGTRIYPLIQAAVTPPEEELGEKTPEDEKN</sequence>
<dbReference type="EMBL" id="BK014757">
    <property type="protein sequence ID" value="DAD74276.1"/>
    <property type="molecule type" value="Genomic_DNA"/>
</dbReference>
<evidence type="ECO:0000313" key="1">
    <source>
        <dbReference type="EMBL" id="DAD74276.1"/>
    </source>
</evidence>
<organism evidence="1">
    <name type="scientific">Siphoviridae sp. ctFy320</name>
    <dbReference type="NCBI Taxonomy" id="2826217"/>
    <lineage>
        <taxon>Viruses</taxon>
        <taxon>Duplodnaviria</taxon>
        <taxon>Heunggongvirae</taxon>
        <taxon>Uroviricota</taxon>
        <taxon>Caudoviricetes</taxon>
    </lineage>
</organism>
<accession>A0A8S5LWD3</accession>
<name>A0A8S5LWD3_9CAUD</name>
<protein>
    <submittedName>
        <fullName evidence="1">Tail tube protein</fullName>
    </submittedName>
</protein>